<feature type="compositionally biased region" description="Polar residues" evidence="7">
    <location>
        <begin position="617"/>
        <end position="628"/>
    </location>
</feature>
<keyword evidence="4" id="KW-0808">Transferase</keyword>
<evidence type="ECO:0000256" key="3">
    <source>
        <dbReference type="ARBA" id="ARBA00012388"/>
    </source>
</evidence>
<dbReference type="AlphaFoldDB" id="A0AAD9Q4S4"/>
<evidence type="ECO:0000256" key="1">
    <source>
        <dbReference type="ARBA" id="ARBA00001936"/>
    </source>
</evidence>
<dbReference type="EMBL" id="JARQWQ010000067">
    <property type="protein sequence ID" value="KAK2554752.1"/>
    <property type="molecule type" value="Genomic_DNA"/>
</dbReference>
<dbReference type="InterPro" id="IPR002058">
    <property type="entry name" value="PAP_assoc"/>
</dbReference>
<dbReference type="GO" id="GO:0031123">
    <property type="term" value="P:RNA 3'-end processing"/>
    <property type="evidence" value="ECO:0007669"/>
    <property type="project" value="TreeGrafter"/>
</dbReference>
<dbReference type="Gene3D" id="3.30.460.10">
    <property type="entry name" value="Beta Polymerase, domain 2"/>
    <property type="match status" value="1"/>
</dbReference>
<gene>
    <name evidence="10" type="ORF">P5673_023715</name>
</gene>
<feature type="compositionally biased region" description="Low complexity" evidence="7">
    <location>
        <begin position="629"/>
        <end position="647"/>
    </location>
</feature>
<evidence type="ECO:0000256" key="2">
    <source>
        <dbReference type="ARBA" id="ARBA00008593"/>
    </source>
</evidence>
<evidence type="ECO:0000259" key="9">
    <source>
        <dbReference type="Pfam" id="PF22600"/>
    </source>
</evidence>
<comment type="caution">
    <text evidence="10">The sequence shown here is derived from an EMBL/GenBank/DDBJ whole genome shotgun (WGS) entry which is preliminary data.</text>
</comment>
<feature type="compositionally biased region" description="Polar residues" evidence="7">
    <location>
        <begin position="758"/>
        <end position="775"/>
    </location>
</feature>
<dbReference type="GO" id="GO:0046872">
    <property type="term" value="F:metal ion binding"/>
    <property type="evidence" value="ECO:0007669"/>
    <property type="project" value="UniProtKB-KW"/>
</dbReference>
<evidence type="ECO:0000259" key="8">
    <source>
        <dbReference type="Pfam" id="PF03828"/>
    </source>
</evidence>
<feature type="domain" description="PAP-associated" evidence="8">
    <location>
        <begin position="347"/>
        <end position="408"/>
    </location>
</feature>
<accession>A0AAD9Q4S4</accession>
<dbReference type="GO" id="GO:1990817">
    <property type="term" value="F:poly(A) RNA polymerase activity"/>
    <property type="evidence" value="ECO:0007669"/>
    <property type="project" value="UniProtKB-EC"/>
</dbReference>
<dbReference type="CDD" id="cd05402">
    <property type="entry name" value="NT_PAP_TUTase"/>
    <property type="match status" value="1"/>
</dbReference>
<evidence type="ECO:0000313" key="10">
    <source>
        <dbReference type="EMBL" id="KAK2554752.1"/>
    </source>
</evidence>
<organism evidence="10 11">
    <name type="scientific">Acropora cervicornis</name>
    <name type="common">Staghorn coral</name>
    <dbReference type="NCBI Taxonomy" id="6130"/>
    <lineage>
        <taxon>Eukaryota</taxon>
        <taxon>Metazoa</taxon>
        <taxon>Cnidaria</taxon>
        <taxon>Anthozoa</taxon>
        <taxon>Hexacorallia</taxon>
        <taxon>Scleractinia</taxon>
        <taxon>Astrocoeniina</taxon>
        <taxon>Acroporidae</taxon>
        <taxon>Acropora</taxon>
    </lineage>
</organism>
<dbReference type="SUPFAM" id="SSF81301">
    <property type="entry name" value="Nucleotidyltransferase"/>
    <property type="match status" value="1"/>
</dbReference>
<dbReference type="Pfam" id="PF03828">
    <property type="entry name" value="PAP_assoc"/>
    <property type="match status" value="1"/>
</dbReference>
<dbReference type="InterPro" id="IPR054708">
    <property type="entry name" value="MTPAP-like_central"/>
</dbReference>
<feature type="compositionally biased region" description="Basic residues" evidence="7">
    <location>
        <begin position="778"/>
        <end position="794"/>
    </location>
</feature>
<dbReference type="PANTHER" id="PTHR23092">
    <property type="entry name" value="POLY(A) RNA POLYMERASE"/>
    <property type="match status" value="1"/>
</dbReference>
<dbReference type="EC" id="2.7.7.19" evidence="3"/>
<feature type="compositionally biased region" description="Basic and acidic residues" evidence="7">
    <location>
        <begin position="700"/>
        <end position="714"/>
    </location>
</feature>
<dbReference type="Gene3D" id="1.10.1410.10">
    <property type="match status" value="1"/>
</dbReference>
<comment type="similarity">
    <text evidence="2">Belongs to the DNA polymerase type-B-like family.</text>
</comment>
<reference evidence="10" key="2">
    <citation type="journal article" date="2023" name="Science">
        <title>Genomic signatures of disease resistance in endangered staghorn corals.</title>
        <authorList>
            <person name="Vollmer S.V."/>
            <person name="Selwyn J.D."/>
            <person name="Despard B.A."/>
            <person name="Roesel C.L."/>
        </authorList>
    </citation>
    <scope>NUCLEOTIDE SEQUENCE</scope>
    <source>
        <strain evidence="10">K2</strain>
    </source>
</reference>
<evidence type="ECO:0000256" key="5">
    <source>
        <dbReference type="ARBA" id="ARBA00022723"/>
    </source>
</evidence>
<dbReference type="GO" id="GO:0043634">
    <property type="term" value="P:polyadenylation-dependent ncRNA catabolic process"/>
    <property type="evidence" value="ECO:0007669"/>
    <property type="project" value="TreeGrafter"/>
</dbReference>
<dbReference type="FunFam" id="3.30.460.10:FF:000006">
    <property type="entry name" value="non-canonical poly(A) RNA polymerase PAPD5"/>
    <property type="match status" value="1"/>
</dbReference>
<protein>
    <recommendedName>
        <fullName evidence="3">polynucleotide adenylyltransferase</fullName>
        <ecNumber evidence="3">2.7.7.19</ecNumber>
    </recommendedName>
</protein>
<proteinExistence type="inferred from homology"/>
<keyword evidence="5" id="KW-0479">Metal-binding</keyword>
<dbReference type="GO" id="GO:0031499">
    <property type="term" value="C:TRAMP complex"/>
    <property type="evidence" value="ECO:0007669"/>
    <property type="project" value="TreeGrafter"/>
</dbReference>
<dbReference type="SUPFAM" id="SSF81631">
    <property type="entry name" value="PAP/OAS1 substrate-binding domain"/>
    <property type="match status" value="1"/>
</dbReference>
<dbReference type="GO" id="GO:0005730">
    <property type="term" value="C:nucleolus"/>
    <property type="evidence" value="ECO:0007669"/>
    <property type="project" value="TreeGrafter"/>
</dbReference>
<dbReference type="GO" id="GO:0003729">
    <property type="term" value="F:mRNA binding"/>
    <property type="evidence" value="ECO:0007669"/>
    <property type="project" value="TreeGrafter"/>
</dbReference>
<comment type="cofactor">
    <cofactor evidence="1">
        <name>Mn(2+)</name>
        <dbReference type="ChEBI" id="CHEBI:29035"/>
    </cofactor>
</comment>
<feature type="region of interest" description="Disordered" evidence="7">
    <location>
        <begin position="700"/>
        <end position="724"/>
    </location>
</feature>
<dbReference type="Proteomes" id="UP001249851">
    <property type="component" value="Unassembled WGS sequence"/>
</dbReference>
<evidence type="ECO:0000256" key="6">
    <source>
        <dbReference type="ARBA" id="ARBA00022842"/>
    </source>
</evidence>
<evidence type="ECO:0000256" key="7">
    <source>
        <dbReference type="SAM" id="MobiDB-lite"/>
    </source>
</evidence>
<reference evidence="10" key="1">
    <citation type="journal article" date="2023" name="G3 (Bethesda)">
        <title>Whole genome assembly and annotation of the endangered Caribbean coral Acropora cervicornis.</title>
        <authorList>
            <person name="Selwyn J.D."/>
            <person name="Vollmer S.V."/>
        </authorList>
    </citation>
    <scope>NUCLEOTIDE SEQUENCE</scope>
    <source>
        <strain evidence="10">K2</strain>
    </source>
</reference>
<name>A0AAD9Q4S4_ACRCE</name>
<keyword evidence="6" id="KW-0460">Magnesium</keyword>
<dbReference type="Pfam" id="PF22600">
    <property type="entry name" value="MTPAP-like_central"/>
    <property type="match status" value="1"/>
</dbReference>
<dbReference type="FunFam" id="1.10.1410.10:FF:000003">
    <property type="entry name" value="non-canonical poly(A) RNA polymerase PAPD7"/>
    <property type="match status" value="1"/>
</dbReference>
<dbReference type="InterPro" id="IPR045862">
    <property type="entry name" value="Trf4-like"/>
</dbReference>
<evidence type="ECO:0000313" key="11">
    <source>
        <dbReference type="Proteomes" id="UP001249851"/>
    </source>
</evidence>
<feature type="domain" description="Poly(A) RNA polymerase mitochondrial-like central palm" evidence="9">
    <location>
        <begin position="105"/>
        <end position="229"/>
    </location>
</feature>
<evidence type="ECO:0000256" key="4">
    <source>
        <dbReference type="ARBA" id="ARBA00022679"/>
    </source>
</evidence>
<sequence>MLSPLRMASRMGWIQQEQNAPTFETWSDVLGDVNSPSTKPGNVYDEMANYIPLNRKNNLHENVESTTFKNMINEGKNRVSKKKKIEDGTPWWSKDKKYPDGPVGLHEEMWDFYNFMKPRQVEHAMRQEVISRIQKVVKGLWPTAEVEVFGSYRTGLYLPTSDIDIVIFGKWERLPLWTLEQALTANKIAEASTIKVLDKASVPIIKLTDQVTKVKLDISFNTPDGLKAADFVKESILRREEPERPEETLKVRLRWTETNPLTTFVVEVEGVIDVHYAILTSQGVQHRDQMEIFPCLPPLVLVLKQFLVQRDLNEVFAGGISSHSLVLMIISFLQQHPRKDGRTLKSNLGVLLIEFFELYGKHFNYEDVGIRVKDRGSYFNKQEAFHGMDGNSPDNYCAPLCIEDPTTEGNYLGKSSYKFLDVVHSFGYAYGMLSKSVQYDVTTDRTNPGVTKERDSVGYLGQIVRVKSETLEYREWVASVWSVHSAPLIKQSAPTYASIANRHVQTQAITSQDSSDKNATWNRSQSNLETLMTVGKGEPYVKHASVDCLSVRGMSSVQNSADSLAQDMIPEKIAAYETRTSVFGGSSKSLNFQPANNNELSCPSKGSLYSEAIKQSPTKTKQTFTSMPKTSAVTSTSKSKLTAKSSRSSVSDVTHMVKTVSSSARSSTKTCFSDPISKAKVSCDSGLTLSKTNFVDSVTKTKERDLQKTMDEQKSSLTSNSNNTVVCVPPKLDLNPPSQLSKDNGIGKQSSTITVSTLTKDNTSNCQNNNITVSKDPTKRKHGKPTKSKKEKSS</sequence>
<feature type="region of interest" description="Disordered" evidence="7">
    <location>
        <begin position="758"/>
        <end position="794"/>
    </location>
</feature>
<feature type="region of interest" description="Disordered" evidence="7">
    <location>
        <begin position="617"/>
        <end position="647"/>
    </location>
</feature>
<dbReference type="PANTHER" id="PTHR23092:SF15">
    <property type="entry name" value="INACTIVE NON-CANONICAL POLY(A) RNA POLYMERASE PROTEIN TRF4-2-RELATED"/>
    <property type="match status" value="1"/>
</dbReference>
<dbReference type="InterPro" id="IPR043519">
    <property type="entry name" value="NT_sf"/>
</dbReference>
<keyword evidence="11" id="KW-1185">Reference proteome</keyword>
<feature type="compositionally biased region" description="Low complexity" evidence="7">
    <location>
        <begin position="715"/>
        <end position="724"/>
    </location>
</feature>